<comment type="caution">
    <text evidence="1">The sequence shown here is derived from an EMBL/GenBank/DDBJ whole genome shotgun (WGS) entry which is preliminary data.</text>
</comment>
<dbReference type="Proteomes" id="UP000543554">
    <property type="component" value="Unassembled WGS sequence"/>
</dbReference>
<dbReference type="InterPro" id="IPR054271">
    <property type="entry name" value="DUF7002"/>
</dbReference>
<dbReference type="Pfam" id="PF22531">
    <property type="entry name" value="DUF7002"/>
    <property type="match status" value="1"/>
</dbReference>
<sequence length="154" mass="17315">MSDNALVKCLDDGLTPADWYAILNGRVFFWPTRARLSTLLNADTYRNDPQTVLTIDTRSLVDAYADKIQLSPINSGSTIMNPARRGKLTFAHIADFPLEDKRKRPRSDPPVAEVVVPDRVTSMTDHVLTVHRMRGDTILQEIWRNPRASADDGP</sequence>
<evidence type="ECO:0000313" key="2">
    <source>
        <dbReference type="Proteomes" id="UP000543554"/>
    </source>
</evidence>
<gene>
    <name evidence="1" type="ORF">HNR51_005112</name>
</gene>
<dbReference type="EMBL" id="JACJIB010000012">
    <property type="protein sequence ID" value="MBA8915995.1"/>
    <property type="molecule type" value="Genomic_DNA"/>
</dbReference>
<keyword evidence="2" id="KW-1185">Reference proteome</keyword>
<evidence type="ECO:0000313" key="1">
    <source>
        <dbReference type="EMBL" id="MBA8915995.1"/>
    </source>
</evidence>
<accession>A0AA40S7Q6</accession>
<dbReference type="AlphaFoldDB" id="A0AA40S7Q6"/>
<protein>
    <submittedName>
        <fullName evidence="1">Uncharacterized protein</fullName>
    </submittedName>
</protein>
<name>A0AA40S7Q6_9HYPH</name>
<organism evidence="1 2">
    <name type="scientific">Methylorubrum thiocyanatum</name>
    <dbReference type="NCBI Taxonomy" id="47958"/>
    <lineage>
        <taxon>Bacteria</taxon>
        <taxon>Pseudomonadati</taxon>
        <taxon>Pseudomonadota</taxon>
        <taxon>Alphaproteobacteria</taxon>
        <taxon>Hyphomicrobiales</taxon>
        <taxon>Methylobacteriaceae</taxon>
        <taxon>Methylorubrum</taxon>
    </lineage>
</organism>
<proteinExistence type="predicted"/>
<reference evidence="1 2" key="1">
    <citation type="submission" date="2020-08" db="EMBL/GenBank/DDBJ databases">
        <title>Genomic Encyclopedia of Type Strains, Phase IV (KMG-IV): sequencing the most valuable type-strain genomes for metagenomic binning, comparative biology and taxonomic classification.</title>
        <authorList>
            <person name="Goeker M."/>
        </authorList>
    </citation>
    <scope>NUCLEOTIDE SEQUENCE [LARGE SCALE GENOMIC DNA]</scope>
    <source>
        <strain evidence="1 2">DSM 11490</strain>
    </source>
</reference>